<dbReference type="InterPro" id="IPR011009">
    <property type="entry name" value="Kinase-like_dom_sf"/>
</dbReference>
<keyword evidence="1 3" id="KW-0547">Nucleotide-binding</keyword>
<reference evidence="5 6" key="1">
    <citation type="journal article" date="2011" name="Stand. Genomic Sci.">
        <title>Non-contiguous finished genome sequence and contextual data of the filamentous soil bacterium Ktedonobacter racemifer type strain (SOSP1-21).</title>
        <authorList>
            <person name="Chang Y.J."/>
            <person name="Land M."/>
            <person name="Hauser L."/>
            <person name="Chertkov O."/>
            <person name="Del Rio T.G."/>
            <person name="Nolan M."/>
            <person name="Copeland A."/>
            <person name="Tice H."/>
            <person name="Cheng J.F."/>
            <person name="Lucas S."/>
            <person name="Han C."/>
            <person name="Goodwin L."/>
            <person name="Pitluck S."/>
            <person name="Ivanova N."/>
            <person name="Ovchinikova G."/>
            <person name="Pati A."/>
            <person name="Chen A."/>
            <person name="Palaniappan K."/>
            <person name="Mavromatis K."/>
            <person name="Liolios K."/>
            <person name="Brettin T."/>
            <person name="Fiebig A."/>
            <person name="Rohde M."/>
            <person name="Abt B."/>
            <person name="Goker M."/>
            <person name="Detter J.C."/>
            <person name="Woyke T."/>
            <person name="Bristow J."/>
            <person name="Eisen J.A."/>
            <person name="Markowitz V."/>
            <person name="Hugenholtz P."/>
            <person name="Kyrpides N.C."/>
            <person name="Klenk H.P."/>
            <person name="Lapidus A."/>
        </authorList>
    </citation>
    <scope>NUCLEOTIDE SEQUENCE [LARGE SCALE GENOMIC DNA]</scope>
    <source>
        <strain evidence="6">DSM 44963</strain>
    </source>
</reference>
<dbReference type="GO" id="GO:0007165">
    <property type="term" value="P:signal transduction"/>
    <property type="evidence" value="ECO:0007669"/>
    <property type="project" value="TreeGrafter"/>
</dbReference>
<dbReference type="AlphaFoldDB" id="D6U886"/>
<dbReference type="GO" id="GO:0004674">
    <property type="term" value="F:protein serine/threonine kinase activity"/>
    <property type="evidence" value="ECO:0007669"/>
    <property type="project" value="UniProtKB-KW"/>
</dbReference>
<evidence type="ECO:0000256" key="2">
    <source>
        <dbReference type="ARBA" id="ARBA00022840"/>
    </source>
</evidence>
<evidence type="ECO:0000259" key="4">
    <source>
        <dbReference type="PROSITE" id="PS50011"/>
    </source>
</evidence>
<dbReference type="PROSITE" id="PS00108">
    <property type="entry name" value="PROTEIN_KINASE_ST"/>
    <property type="match status" value="1"/>
</dbReference>
<sequence length="292" mass="32618">MEKKPSWIQSLFGHKSAKQANTPPLASPVLAEDGVPAYWKVGDCIFNEFDVTGIIGEGGMGTVYKINYHPWLSIDLVVKSPRPEFFAREGGKENFIREAETWMGLRVHPHLVSCYFVRSLGGIPRIFAEYIDGGSLADWIRQRKLYEGGLERALERILDIAIQFAWGLHAAHEQGLVHQDIKPANVMLTTQGIAKVTDFGLARARAMTGEQEMKDEQAHQSILVSSRGMTPAYCSPEQAAEQKLSRKTDIWSWGLSVLEMFTGEVTWRIGVAAREALAEYRGTRSGYSRDAC</sequence>
<dbReference type="RefSeq" id="WP_007922440.1">
    <property type="nucleotide sequence ID" value="NZ_ADVG01000005.1"/>
</dbReference>
<dbReference type="CDD" id="cd14014">
    <property type="entry name" value="STKc_PknB_like"/>
    <property type="match status" value="1"/>
</dbReference>
<feature type="domain" description="Protein kinase" evidence="4">
    <location>
        <begin position="49"/>
        <end position="292"/>
    </location>
</feature>
<proteinExistence type="predicted"/>
<dbReference type="InterPro" id="IPR017441">
    <property type="entry name" value="Protein_kinase_ATP_BS"/>
</dbReference>
<keyword evidence="2 3" id="KW-0067">ATP-binding</keyword>
<dbReference type="Pfam" id="PF00069">
    <property type="entry name" value="Pkinase"/>
    <property type="match status" value="1"/>
</dbReference>
<dbReference type="PROSITE" id="PS00107">
    <property type="entry name" value="PROTEIN_KINASE_ATP"/>
    <property type="match status" value="1"/>
</dbReference>
<dbReference type="PANTHER" id="PTHR48011:SF4">
    <property type="entry name" value="MITOGEN-ACTIVATED PROTEIN KINASE KINASE KINASE 19"/>
    <property type="match status" value="1"/>
</dbReference>
<feature type="binding site" evidence="3">
    <location>
        <position position="79"/>
    </location>
    <ligand>
        <name>ATP</name>
        <dbReference type="ChEBI" id="CHEBI:30616"/>
    </ligand>
</feature>
<dbReference type="GO" id="GO:0005524">
    <property type="term" value="F:ATP binding"/>
    <property type="evidence" value="ECO:0007669"/>
    <property type="project" value="UniProtKB-UniRule"/>
</dbReference>
<keyword evidence="5" id="KW-0418">Kinase</keyword>
<accession>D6U886</accession>
<evidence type="ECO:0000313" key="6">
    <source>
        <dbReference type="Proteomes" id="UP000004508"/>
    </source>
</evidence>
<dbReference type="InParanoid" id="D6U886"/>
<keyword evidence="5" id="KW-0723">Serine/threonine-protein kinase</keyword>
<dbReference type="EMBL" id="ADVG01000005">
    <property type="protein sequence ID" value="EFH80097.1"/>
    <property type="molecule type" value="Genomic_DNA"/>
</dbReference>
<dbReference type="PANTHER" id="PTHR48011">
    <property type="entry name" value="CCR4-NOT TRANSCRIPTIONAL COMPLEX SUBUNIT CAF120-RELATED"/>
    <property type="match status" value="1"/>
</dbReference>
<keyword evidence="6" id="KW-1185">Reference proteome</keyword>
<evidence type="ECO:0000256" key="1">
    <source>
        <dbReference type="ARBA" id="ARBA00022741"/>
    </source>
</evidence>
<dbReference type="Proteomes" id="UP000004508">
    <property type="component" value="Unassembled WGS sequence"/>
</dbReference>
<dbReference type="SUPFAM" id="SSF56112">
    <property type="entry name" value="Protein kinase-like (PK-like)"/>
    <property type="match status" value="1"/>
</dbReference>
<comment type="caution">
    <text evidence="5">The sequence shown here is derived from an EMBL/GenBank/DDBJ whole genome shotgun (WGS) entry which is preliminary data.</text>
</comment>
<keyword evidence="5" id="KW-0808">Transferase</keyword>
<dbReference type="SMART" id="SM00220">
    <property type="entry name" value="S_TKc"/>
    <property type="match status" value="1"/>
</dbReference>
<protein>
    <submittedName>
        <fullName evidence="5">Serine/threonine protein kinase</fullName>
    </submittedName>
</protein>
<dbReference type="Gene3D" id="1.10.510.10">
    <property type="entry name" value="Transferase(Phosphotransferase) domain 1"/>
    <property type="match status" value="1"/>
</dbReference>
<dbReference type="InterPro" id="IPR000719">
    <property type="entry name" value="Prot_kinase_dom"/>
</dbReference>
<evidence type="ECO:0000256" key="3">
    <source>
        <dbReference type="PROSITE-ProRule" id="PRU10141"/>
    </source>
</evidence>
<gene>
    <name evidence="5" type="ORF">Krac_0648</name>
</gene>
<organism evidence="5 6">
    <name type="scientific">Ktedonobacter racemifer DSM 44963</name>
    <dbReference type="NCBI Taxonomy" id="485913"/>
    <lineage>
        <taxon>Bacteria</taxon>
        <taxon>Bacillati</taxon>
        <taxon>Chloroflexota</taxon>
        <taxon>Ktedonobacteria</taxon>
        <taxon>Ktedonobacterales</taxon>
        <taxon>Ktedonobacteraceae</taxon>
        <taxon>Ktedonobacter</taxon>
    </lineage>
</organism>
<dbReference type="STRING" id="485913.Krac_0648"/>
<dbReference type="PROSITE" id="PS50011">
    <property type="entry name" value="PROTEIN_KINASE_DOM"/>
    <property type="match status" value="1"/>
</dbReference>
<dbReference type="eggNOG" id="COG0515">
    <property type="taxonomic scope" value="Bacteria"/>
</dbReference>
<dbReference type="InterPro" id="IPR008271">
    <property type="entry name" value="Ser/Thr_kinase_AS"/>
</dbReference>
<evidence type="ECO:0000313" key="5">
    <source>
        <dbReference type="EMBL" id="EFH80097.1"/>
    </source>
</evidence>
<name>D6U886_KTERA</name>
<dbReference type="InterPro" id="IPR052751">
    <property type="entry name" value="Plant_MAPKKK"/>
</dbReference>